<name>A0A172TVD4_9BACT</name>
<protein>
    <recommendedName>
        <fullName evidence="1">DUF4440 domain-containing protein</fullName>
    </recommendedName>
</protein>
<dbReference type="Gene3D" id="3.10.450.50">
    <property type="match status" value="1"/>
</dbReference>
<dbReference type="SUPFAM" id="SSF54427">
    <property type="entry name" value="NTF2-like"/>
    <property type="match status" value="1"/>
</dbReference>
<dbReference type="STRING" id="1492898.SY85_10980"/>
<dbReference type="InterPro" id="IPR032710">
    <property type="entry name" value="NTF2-like_dom_sf"/>
</dbReference>
<dbReference type="KEGG" id="fla:SY85_10980"/>
<feature type="domain" description="DUF4440" evidence="1">
    <location>
        <begin position="31"/>
        <end position="127"/>
    </location>
</feature>
<dbReference type="InterPro" id="IPR027843">
    <property type="entry name" value="DUF4440"/>
</dbReference>
<evidence type="ECO:0000313" key="3">
    <source>
        <dbReference type="Proteomes" id="UP000077177"/>
    </source>
</evidence>
<dbReference type="OrthoDB" id="9802489at2"/>
<dbReference type="EMBL" id="CP011390">
    <property type="protein sequence ID" value="ANE50946.1"/>
    <property type="molecule type" value="Genomic_DNA"/>
</dbReference>
<accession>A0A172TVD4</accession>
<evidence type="ECO:0000259" key="1">
    <source>
        <dbReference type="Pfam" id="PF14534"/>
    </source>
</evidence>
<evidence type="ECO:0000313" key="2">
    <source>
        <dbReference type="EMBL" id="ANE50946.1"/>
    </source>
</evidence>
<proteinExistence type="predicted"/>
<reference evidence="3" key="1">
    <citation type="submission" date="2015-01" db="EMBL/GenBank/DDBJ databases">
        <title>Flavisolibacter sp./LCS9/ whole genome sequencing.</title>
        <authorList>
            <person name="Kim M.K."/>
            <person name="Srinivasan S."/>
            <person name="Lee J.-J."/>
        </authorList>
    </citation>
    <scope>NUCLEOTIDE SEQUENCE [LARGE SCALE GENOMIC DNA]</scope>
    <source>
        <strain evidence="3">LCS9</strain>
    </source>
</reference>
<dbReference type="AlphaFoldDB" id="A0A172TVD4"/>
<organism evidence="2 3">
    <name type="scientific">Flavisolibacter tropicus</name>
    <dbReference type="NCBI Taxonomy" id="1492898"/>
    <lineage>
        <taxon>Bacteria</taxon>
        <taxon>Pseudomonadati</taxon>
        <taxon>Bacteroidota</taxon>
        <taxon>Chitinophagia</taxon>
        <taxon>Chitinophagales</taxon>
        <taxon>Chitinophagaceae</taxon>
        <taxon>Flavisolibacter</taxon>
    </lineage>
</organism>
<gene>
    <name evidence="2" type="ORF">SY85_10980</name>
</gene>
<dbReference type="RefSeq" id="WP_066404443.1">
    <property type="nucleotide sequence ID" value="NZ_CP011390.1"/>
</dbReference>
<sequence>MKTWLFIILFFGKGLVSFGQQDEVLQTMKDFHQLLVSQDFKLQRYVHEKLSYGHSNGWIEGRRELLGNLASGYTKYYSIQEDSVSIAAQNKVAQARFIATIDVAVNGNRATYKLRVLEIWIKQKRKWYLFARQAVKA</sequence>
<reference evidence="2 3" key="2">
    <citation type="journal article" date="2016" name="Int. J. Syst. Evol. Microbiol.">
        <title>Flavisolibacter tropicus sp. nov., isolated from tropical soil.</title>
        <authorList>
            <person name="Lee J.J."/>
            <person name="Kang M.S."/>
            <person name="Kim G.S."/>
            <person name="Lee C.S."/>
            <person name="Lim S."/>
            <person name="Lee J."/>
            <person name="Roh S.H."/>
            <person name="Kang H."/>
            <person name="Ha J.M."/>
            <person name="Bae S."/>
            <person name="Jung H.Y."/>
            <person name="Kim M.K."/>
        </authorList>
    </citation>
    <scope>NUCLEOTIDE SEQUENCE [LARGE SCALE GENOMIC DNA]</scope>
    <source>
        <strain evidence="2 3">LCS9</strain>
    </source>
</reference>
<dbReference type="Pfam" id="PF14534">
    <property type="entry name" value="DUF4440"/>
    <property type="match status" value="1"/>
</dbReference>
<keyword evidence="3" id="KW-1185">Reference proteome</keyword>
<dbReference type="Proteomes" id="UP000077177">
    <property type="component" value="Chromosome"/>
</dbReference>